<sequence>MILPAILQSFESQIQETLKPYIKISLKESENISLTNSKVGGHPYWPVNEPYPVSPEHEPLRLLAQINFSEIPQGIEELPTTGLLQFFLASDDLYGMDFDEPATQEGFRVVYHETTEATALDDFSFLDAISYDEFPLGEGLELAMSFDIKEAAMSSETYDFDAHFGEEFRENDDLMEAYYELFSGLEHRIGGYPGFTQFDPRDDDTPFDFLLFQLDSETVGSQEILWGDVGIGNFFINTDDLKQKNFSHVLYNWDCG</sequence>
<dbReference type="OrthoDB" id="57088at2"/>
<gene>
    <name evidence="1" type="ORF">QI30_14480</name>
</gene>
<dbReference type="Pfam" id="PF09234">
    <property type="entry name" value="DUF1963"/>
    <property type="match status" value="1"/>
</dbReference>
<name>A0A433RRC6_9BACL</name>
<dbReference type="PANTHER" id="PTHR36436:SF6">
    <property type="entry name" value="SLL5081 PROTEIN"/>
    <property type="match status" value="1"/>
</dbReference>
<organism evidence="1 2">
    <name type="scientific">Candidatus Kurthia intestinigallinarum</name>
    <dbReference type="NCBI Taxonomy" id="1562256"/>
    <lineage>
        <taxon>Bacteria</taxon>
        <taxon>Bacillati</taxon>
        <taxon>Bacillota</taxon>
        <taxon>Bacilli</taxon>
        <taxon>Bacillales</taxon>
        <taxon>Caryophanaceae</taxon>
        <taxon>Kurthia</taxon>
    </lineage>
</organism>
<reference evidence="1 2" key="1">
    <citation type="submission" date="2014-11" db="EMBL/GenBank/DDBJ databases">
        <title>Genome sequence and analysis of novel Kurthia sp.</title>
        <authorList>
            <person name="Lawson J.N."/>
            <person name="Gonzalez J.E."/>
            <person name="Rinauldi L."/>
            <person name="Xuan Z."/>
            <person name="Firman A."/>
            <person name="Shaddox L."/>
            <person name="Trudeau A."/>
            <person name="Shah S."/>
            <person name="Reiman D."/>
        </authorList>
    </citation>
    <scope>NUCLEOTIDE SEQUENCE [LARGE SCALE GENOMIC DNA]</scope>
    <source>
        <strain evidence="1 2">3B1D</strain>
    </source>
</reference>
<dbReference type="InterPro" id="IPR035948">
    <property type="entry name" value="YwqG-like_sf"/>
</dbReference>
<dbReference type="AlphaFoldDB" id="A0A433RRC6"/>
<dbReference type="Proteomes" id="UP000288623">
    <property type="component" value="Unassembled WGS sequence"/>
</dbReference>
<dbReference type="PANTHER" id="PTHR36436">
    <property type="entry name" value="SLL5081 PROTEIN"/>
    <property type="match status" value="1"/>
</dbReference>
<evidence type="ECO:0000313" key="2">
    <source>
        <dbReference type="Proteomes" id="UP000288623"/>
    </source>
</evidence>
<dbReference type="Gene3D" id="2.30.320.10">
    <property type="entry name" value="YwqG-like"/>
    <property type="match status" value="1"/>
</dbReference>
<keyword evidence="2" id="KW-1185">Reference proteome</keyword>
<evidence type="ECO:0000313" key="1">
    <source>
        <dbReference type="EMBL" id="RUS53707.1"/>
    </source>
</evidence>
<evidence type="ECO:0008006" key="3">
    <source>
        <dbReference type="Google" id="ProtNLM"/>
    </source>
</evidence>
<dbReference type="RefSeq" id="WP_126991328.1">
    <property type="nucleotide sequence ID" value="NZ_JTFC01000036.1"/>
</dbReference>
<accession>A0A433RRC6</accession>
<proteinExistence type="predicted"/>
<protein>
    <recommendedName>
        <fullName evidence="3">Cytoplasmic protein</fullName>
    </recommendedName>
</protein>
<dbReference type="SUPFAM" id="SSF103032">
    <property type="entry name" value="Hypothetical protein YwqG"/>
    <property type="match status" value="1"/>
</dbReference>
<dbReference type="EMBL" id="JTFC01000036">
    <property type="protein sequence ID" value="RUS53707.1"/>
    <property type="molecule type" value="Genomic_DNA"/>
</dbReference>
<comment type="caution">
    <text evidence="1">The sequence shown here is derived from an EMBL/GenBank/DDBJ whole genome shotgun (WGS) entry which is preliminary data.</text>
</comment>
<dbReference type="InterPro" id="IPR015315">
    <property type="entry name" value="DUF1963"/>
</dbReference>